<evidence type="ECO:0000259" key="19">
    <source>
        <dbReference type="PROSITE" id="PS50894"/>
    </source>
</evidence>
<evidence type="ECO:0000259" key="18">
    <source>
        <dbReference type="PROSITE" id="PS50110"/>
    </source>
</evidence>
<keyword evidence="13 16" id="KW-0472">Membrane</keyword>
<dbReference type="Pfam" id="PF02743">
    <property type="entry name" value="dCache_1"/>
    <property type="match status" value="1"/>
</dbReference>
<proteinExistence type="predicted"/>
<keyword evidence="5 15" id="KW-0597">Phosphoprotein</keyword>
<dbReference type="Pfam" id="PF01627">
    <property type="entry name" value="Hpt"/>
    <property type="match status" value="1"/>
</dbReference>
<evidence type="ECO:0000259" key="17">
    <source>
        <dbReference type="PROSITE" id="PS50109"/>
    </source>
</evidence>
<feature type="modified residue" description="4-aspartylphosphate" evidence="15">
    <location>
        <position position="636"/>
    </location>
</feature>
<feature type="transmembrane region" description="Helical" evidence="16">
    <location>
        <begin position="6"/>
        <end position="26"/>
    </location>
</feature>
<dbReference type="PANTHER" id="PTHR45339">
    <property type="entry name" value="HYBRID SIGNAL TRANSDUCTION HISTIDINE KINASE J"/>
    <property type="match status" value="1"/>
</dbReference>
<keyword evidence="4" id="KW-1003">Cell membrane</keyword>
<dbReference type="InterPro" id="IPR008207">
    <property type="entry name" value="Sig_transdc_His_kin_Hpt_dom"/>
</dbReference>
<dbReference type="PROSITE" id="PS50894">
    <property type="entry name" value="HPT"/>
    <property type="match status" value="1"/>
</dbReference>
<dbReference type="RefSeq" id="WP_183360719.1">
    <property type="nucleotide sequence ID" value="NZ_BLXZ01000003.1"/>
</dbReference>
<dbReference type="GO" id="GO:0005524">
    <property type="term" value="F:ATP binding"/>
    <property type="evidence" value="ECO:0007669"/>
    <property type="project" value="UniProtKB-KW"/>
</dbReference>
<evidence type="ECO:0000256" key="7">
    <source>
        <dbReference type="ARBA" id="ARBA00022692"/>
    </source>
</evidence>
<keyword evidence="11 16" id="KW-1133">Transmembrane helix</keyword>
<dbReference type="SUPFAM" id="SSF47384">
    <property type="entry name" value="Homodimeric domain of signal transducing histidine kinase"/>
    <property type="match status" value="1"/>
</dbReference>
<evidence type="ECO:0000313" key="21">
    <source>
        <dbReference type="Proteomes" id="UP000587586"/>
    </source>
</evidence>
<dbReference type="Pfam" id="PF00072">
    <property type="entry name" value="Response_reg"/>
    <property type="match status" value="2"/>
</dbReference>
<dbReference type="CDD" id="cd16922">
    <property type="entry name" value="HATPase_EvgS-ArcB-TorS-like"/>
    <property type="match status" value="1"/>
</dbReference>
<dbReference type="CDD" id="cd00082">
    <property type="entry name" value="HisKA"/>
    <property type="match status" value="1"/>
</dbReference>
<dbReference type="PROSITE" id="PS50110">
    <property type="entry name" value="RESPONSE_REGULATORY"/>
    <property type="match status" value="2"/>
</dbReference>
<dbReference type="SMART" id="SM00387">
    <property type="entry name" value="HATPase_c"/>
    <property type="match status" value="1"/>
</dbReference>
<dbReference type="InterPro" id="IPR036641">
    <property type="entry name" value="HPT_dom_sf"/>
</dbReference>
<dbReference type="Pfam" id="PF02518">
    <property type="entry name" value="HATPase_c"/>
    <property type="match status" value="1"/>
</dbReference>
<gene>
    <name evidence="20" type="ORF">GMLC_17790</name>
</gene>
<dbReference type="EC" id="2.7.13.3" evidence="3"/>
<dbReference type="InterPro" id="IPR033479">
    <property type="entry name" value="dCache_1"/>
</dbReference>
<dbReference type="Gene3D" id="3.40.50.2300">
    <property type="match status" value="2"/>
</dbReference>
<dbReference type="SMART" id="SM00448">
    <property type="entry name" value="REC"/>
    <property type="match status" value="2"/>
</dbReference>
<dbReference type="FunFam" id="3.30.565.10:FF:000078">
    <property type="entry name" value="Two-component sensor histidine kinase"/>
    <property type="match status" value="1"/>
</dbReference>
<evidence type="ECO:0000256" key="1">
    <source>
        <dbReference type="ARBA" id="ARBA00000085"/>
    </source>
</evidence>
<evidence type="ECO:0000256" key="14">
    <source>
        <dbReference type="PROSITE-ProRule" id="PRU00110"/>
    </source>
</evidence>
<dbReference type="EMBL" id="BLXZ01000003">
    <property type="protein sequence ID" value="GFO68200.1"/>
    <property type="molecule type" value="Genomic_DNA"/>
</dbReference>
<evidence type="ECO:0000256" key="3">
    <source>
        <dbReference type="ARBA" id="ARBA00012438"/>
    </source>
</evidence>
<dbReference type="SMART" id="SM00388">
    <property type="entry name" value="HisKA"/>
    <property type="match status" value="1"/>
</dbReference>
<comment type="caution">
    <text evidence="20">The sequence shown here is derived from an EMBL/GenBank/DDBJ whole genome shotgun (WGS) entry which is preliminary data.</text>
</comment>
<dbReference type="Gene3D" id="1.20.120.160">
    <property type="entry name" value="HPT domain"/>
    <property type="match status" value="1"/>
</dbReference>
<dbReference type="InterPro" id="IPR036890">
    <property type="entry name" value="HATPase_C_sf"/>
</dbReference>
<evidence type="ECO:0000256" key="8">
    <source>
        <dbReference type="ARBA" id="ARBA00022741"/>
    </source>
</evidence>
<evidence type="ECO:0000256" key="12">
    <source>
        <dbReference type="ARBA" id="ARBA00023012"/>
    </source>
</evidence>
<dbReference type="InterPro" id="IPR003661">
    <property type="entry name" value="HisK_dim/P_dom"/>
</dbReference>
<evidence type="ECO:0000313" key="20">
    <source>
        <dbReference type="EMBL" id="GFO68200.1"/>
    </source>
</evidence>
<dbReference type="FunFam" id="1.10.287.130:FF:000003">
    <property type="entry name" value="Histidine kinase"/>
    <property type="match status" value="1"/>
</dbReference>
<dbReference type="AlphaFoldDB" id="A0A6V8N771"/>
<dbReference type="SUPFAM" id="SSF52172">
    <property type="entry name" value="CheY-like"/>
    <property type="match status" value="2"/>
</dbReference>
<feature type="modified residue" description="4-aspartylphosphate" evidence="15">
    <location>
        <position position="775"/>
    </location>
</feature>
<dbReference type="InterPro" id="IPR005467">
    <property type="entry name" value="His_kinase_dom"/>
</dbReference>
<evidence type="ECO:0000256" key="16">
    <source>
        <dbReference type="SAM" id="Phobius"/>
    </source>
</evidence>
<comment type="subcellular location">
    <subcellularLocation>
        <location evidence="2">Cell membrane</location>
        <topology evidence="2">Multi-pass membrane protein</topology>
    </subcellularLocation>
</comment>
<evidence type="ECO:0000256" key="4">
    <source>
        <dbReference type="ARBA" id="ARBA00022475"/>
    </source>
</evidence>
<dbReference type="CDD" id="cd12914">
    <property type="entry name" value="PDC1_DGC_like"/>
    <property type="match status" value="1"/>
</dbReference>
<keyword evidence="9" id="KW-0418">Kinase</keyword>
<dbReference type="Proteomes" id="UP000587586">
    <property type="component" value="Unassembled WGS sequence"/>
</dbReference>
<keyword evidence="6" id="KW-0808">Transferase</keyword>
<protein>
    <recommendedName>
        <fullName evidence="3">histidine kinase</fullName>
        <ecNumber evidence="3">2.7.13.3</ecNumber>
    </recommendedName>
</protein>
<evidence type="ECO:0000256" key="2">
    <source>
        <dbReference type="ARBA" id="ARBA00004651"/>
    </source>
</evidence>
<dbReference type="InterPro" id="IPR004358">
    <property type="entry name" value="Sig_transdc_His_kin-like_C"/>
</dbReference>
<dbReference type="CDD" id="cd00088">
    <property type="entry name" value="HPT"/>
    <property type="match status" value="1"/>
</dbReference>
<dbReference type="CDD" id="cd17546">
    <property type="entry name" value="REC_hyHK_CKI1_RcsC-like"/>
    <property type="match status" value="1"/>
</dbReference>
<evidence type="ECO:0000256" key="9">
    <source>
        <dbReference type="ARBA" id="ARBA00022777"/>
    </source>
</evidence>
<dbReference type="SUPFAM" id="SSF55874">
    <property type="entry name" value="ATPase domain of HSP90 chaperone/DNA topoisomerase II/histidine kinase"/>
    <property type="match status" value="1"/>
</dbReference>
<feature type="domain" description="Histidine kinase" evidence="17">
    <location>
        <begin position="343"/>
        <end position="564"/>
    </location>
</feature>
<evidence type="ECO:0000256" key="11">
    <source>
        <dbReference type="ARBA" id="ARBA00022989"/>
    </source>
</evidence>
<feature type="transmembrane region" description="Helical" evidence="16">
    <location>
        <begin position="283"/>
        <end position="303"/>
    </location>
</feature>
<dbReference type="PRINTS" id="PR00344">
    <property type="entry name" value="BCTRLSENSOR"/>
</dbReference>
<sequence length="1001" mass="109156">MNWHHHKFHLLTCLVSVMVLWSSILFQYDYDRRQAVGTAERTVSNLSKAFEENILGTVRHLDELLITLRSDYPQHKEQIPALLTSYNRHSSNQLIIQLTIVDARGMVVYSNLEVPRTPIDLSDREHIRVQLDNPADFLFISKPVKGRVSGKWSIQFTRKLQGADGTLLGVAVLSVDPGYFTRFYRSIDVGRNGVITLVGLDGVIRARSDSGATAGSRLGKSIDPHSTILDLSAPPTGIFHAASFQDGVERIVSYRRLQGYPLAVAVATSEQEALQVFYSHRSVLLLFGLMVTVALVLILRLVVALDTRQQGHALGLEALNRELTTRTREAEAASRAKSEFLANMSHEIRTPMNGVLGMTDLMLDTELNEEQRYFGRSIKESAQNLLAIINDILDFSKVEAGKMELEQVPCALRDLVGHALQSLALRATEKHLELVYQVAPDVPGSVLADPTRLRQLLINLVGNAIKFSEEGEVVVRVGLVRREDGREQVLVEVQDRGIGIAPEKLDKIFGAFEQADASTTKQFGGTGLGLAICSRLVQLMGGEIGVDSAPGTGSRFFFSFPLLGGSAPLDAAHPTELAGYRHALVVDDRAANRELVKSIVEGWGVPAVCVESAAEALLYLEQHASGANPVDLMLCDESLPDMGGAALVEMLRKRESYRELPVLLLIPPGQRATTGRYRKLRVGVTNKPVLADDLLEALRTLQAPFRGARRSLVLADRPVSGSQRFDILLVDDVEINRELAGTILRKLGHQVTLAGCGEEAIQQLAARPFDIVFMDVQMPGIDGLEATRRIRQSAGIGRVPIVAMTAYAMQGDRERCLEAGMDDYVSKPVCRDDIQAVLGRLFPANRGQVTAETTLPDAAGTVYDVQGFLERLGEDASMVERFLEMFFRSAESNLVHLKDAVAQGDQDGVRIYAHTIKGSALNIGAVRLASLSGSLETAAEEGNLKGARAQLAGILESYREFAALHDRVAGQPGEGPHREVTLASGLAAAPGKQVNLGALRG</sequence>
<dbReference type="Pfam" id="PF00512">
    <property type="entry name" value="HisKA"/>
    <property type="match status" value="1"/>
</dbReference>
<organism evidence="20 21">
    <name type="scientific">Geomonas limicola</name>
    <dbReference type="NCBI Taxonomy" id="2740186"/>
    <lineage>
        <taxon>Bacteria</taxon>
        <taxon>Pseudomonadati</taxon>
        <taxon>Thermodesulfobacteriota</taxon>
        <taxon>Desulfuromonadia</taxon>
        <taxon>Geobacterales</taxon>
        <taxon>Geobacteraceae</taxon>
        <taxon>Geomonas</taxon>
    </lineage>
</organism>
<feature type="domain" description="HPt" evidence="19">
    <location>
        <begin position="875"/>
        <end position="972"/>
    </location>
</feature>
<evidence type="ECO:0000256" key="10">
    <source>
        <dbReference type="ARBA" id="ARBA00022840"/>
    </source>
</evidence>
<reference evidence="21" key="1">
    <citation type="submission" date="2020-06" db="EMBL/GenBank/DDBJ databases">
        <title>Draft genomic sequecing of Geomonas sp. Red745.</title>
        <authorList>
            <person name="Itoh H."/>
            <person name="Xu Z.X."/>
            <person name="Ushijima N."/>
            <person name="Masuda Y."/>
            <person name="Shiratori Y."/>
            <person name="Senoo K."/>
        </authorList>
    </citation>
    <scope>NUCLEOTIDE SEQUENCE [LARGE SCALE GENOMIC DNA]</scope>
    <source>
        <strain evidence="21">Red745</strain>
    </source>
</reference>
<name>A0A6V8N771_9BACT</name>
<dbReference type="Gene3D" id="3.30.565.10">
    <property type="entry name" value="Histidine kinase-like ATPase, C-terminal domain"/>
    <property type="match status" value="1"/>
</dbReference>
<dbReference type="GO" id="GO:0000155">
    <property type="term" value="F:phosphorelay sensor kinase activity"/>
    <property type="evidence" value="ECO:0007669"/>
    <property type="project" value="InterPro"/>
</dbReference>
<accession>A0A6V8N771</accession>
<feature type="domain" description="Response regulatory" evidence="18">
    <location>
        <begin position="582"/>
        <end position="702"/>
    </location>
</feature>
<evidence type="ECO:0000256" key="15">
    <source>
        <dbReference type="PROSITE-ProRule" id="PRU00169"/>
    </source>
</evidence>
<dbReference type="Gene3D" id="1.10.287.130">
    <property type="match status" value="1"/>
</dbReference>
<feature type="modified residue" description="Phosphohistidine" evidence="14">
    <location>
        <position position="914"/>
    </location>
</feature>
<dbReference type="InterPro" id="IPR003594">
    <property type="entry name" value="HATPase_dom"/>
</dbReference>
<keyword evidence="12" id="KW-0902">Two-component regulatory system</keyword>
<dbReference type="PANTHER" id="PTHR45339:SF1">
    <property type="entry name" value="HYBRID SIGNAL TRANSDUCTION HISTIDINE KINASE J"/>
    <property type="match status" value="1"/>
</dbReference>
<keyword evidence="8" id="KW-0547">Nucleotide-binding</keyword>
<dbReference type="InterPro" id="IPR036097">
    <property type="entry name" value="HisK_dim/P_sf"/>
</dbReference>
<evidence type="ECO:0000256" key="6">
    <source>
        <dbReference type="ARBA" id="ARBA00022679"/>
    </source>
</evidence>
<keyword evidence="7 16" id="KW-0812">Transmembrane</keyword>
<dbReference type="GO" id="GO:0005886">
    <property type="term" value="C:plasma membrane"/>
    <property type="evidence" value="ECO:0007669"/>
    <property type="project" value="UniProtKB-SubCell"/>
</dbReference>
<feature type="domain" description="Response regulatory" evidence="18">
    <location>
        <begin position="726"/>
        <end position="842"/>
    </location>
</feature>
<evidence type="ECO:0000256" key="13">
    <source>
        <dbReference type="ARBA" id="ARBA00023136"/>
    </source>
</evidence>
<dbReference type="InterPro" id="IPR001789">
    <property type="entry name" value="Sig_transdc_resp-reg_receiver"/>
</dbReference>
<dbReference type="Gene3D" id="3.30.450.20">
    <property type="entry name" value="PAS domain"/>
    <property type="match status" value="2"/>
</dbReference>
<keyword evidence="10" id="KW-0067">ATP-binding</keyword>
<dbReference type="PROSITE" id="PS50109">
    <property type="entry name" value="HIS_KIN"/>
    <property type="match status" value="1"/>
</dbReference>
<comment type="catalytic activity">
    <reaction evidence="1">
        <text>ATP + protein L-histidine = ADP + protein N-phospho-L-histidine.</text>
        <dbReference type="EC" id="2.7.13.3"/>
    </reaction>
</comment>
<dbReference type="InterPro" id="IPR011006">
    <property type="entry name" value="CheY-like_superfamily"/>
</dbReference>
<dbReference type="CDD" id="cd12915">
    <property type="entry name" value="PDC2_DGC_like"/>
    <property type="match status" value="1"/>
</dbReference>
<evidence type="ECO:0000256" key="5">
    <source>
        <dbReference type="ARBA" id="ARBA00022553"/>
    </source>
</evidence>
<dbReference type="SUPFAM" id="SSF47226">
    <property type="entry name" value="Histidine-containing phosphotransfer domain, HPT domain"/>
    <property type="match status" value="1"/>
</dbReference>
<keyword evidence="21" id="KW-1185">Reference proteome</keyword>